<reference evidence="2" key="1">
    <citation type="journal article" date="2021" name="Nat. Commun.">
        <title>Genetic determinants of endophytism in the Arabidopsis root mycobiome.</title>
        <authorList>
            <person name="Mesny F."/>
            <person name="Miyauchi S."/>
            <person name="Thiergart T."/>
            <person name="Pickel B."/>
            <person name="Atanasova L."/>
            <person name="Karlsson M."/>
            <person name="Huettel B."/>
            <person name="Barry K.W."/>
            <person name="Haridas S."/>
            <person name="Chen C."/>
            <person name="Bauer D."/>
            <person name="Andreopoulos W."/>
            <person name="Pangilinan J."/>
            <person name="LaButti K."/>
            <person name="Riley R."/>
            <person name="Lipzen A."/>
            <person name="Clum A."/>
            <person name="Drula E."/>
            <person name="Henrissat B."/>
            <person name="Kohler A."/>
            <person name="Grigoriev I.V."/>
            <person name="Martin F.M."/>
            <person name="Hacquard S."/>
        </authorList>
    </citation>
    <scope>NUCLEOTIDE SEQUENCE</scope>
    <source>
        <strain evidence="2">MPI-CAGE-AT-0016</strain>
    </source>
</reference>
<feature type="compositionally biased region" description="Acidic residues" evidence="1">
    <location>
        <begin position="420"/>
        <end position="435"/>
    </location>
</feature>
<proteinExistence type="predicted"/>
<feature type="compositionally biased region" description="Low complexity" evidence="1">
    <location>
        <begin position="83"/>
        <end position="100"/>
    </location>
</feature>
<evidence type="ECO:0000313" key="3">
    <source>
        <dbReference type="Proteomes" id="UP000813385"/>
    </source>
</evidence>
<feature type="compositionally biased region" description="Low complexity" evidence="1">
    <location>
        <begin position="478"/>
        <end position="491"/>
    </location>
</feature>
<gene>
    <name evidence="2" type="ORF">B0T11DRAFT_290353</name>
</gene>
<dbReference type="EMBL" id="JAGPXD010000006">
    <property type="protein sequence ID" value="KAH7350000.1"/>
    <property type="molecule type" value="Genomic_DNA"/>
</dbReference>
<sequence length="664" mass="70783">MDDASRLIGDLQLKLAHLDDKVAAYRQDMAAEFDRYARDILHDVPEYLSAEVQRRLRDSLDRYPALGPELRRRLADDESSQPAASVSARSTNSASSPVSNKTSSAEQLAAAVTKRATPGSPPPDDLPVNLSDDHHPALLPTPTRERDVELQGLFTPSFLPLFDGARESPQSPASPPRIPGATSAAAAVADNETTMGDGLVDGSRPKARNQDQLQSASRASLTPPRPHHQRRATNDTTSSGTSEHSESKMPRSAMRRTSSGSKPPPSPRRVRFEFEGLEVLPTSSPQTSEVSLIQSHSLHSSSSSSPVDPAIADEGEIPISSDALLGPDEDSTPPPKKVSSSQALRALSRTPLDANTIWTVVNAESPEPSSGNNSPRNLASPSPSRTSLQQSQSPLKPVASPKESPQQRAKKSLKSPPPEPDIELNDEDDSSDDDFLAMAKPKSFANKKAILSPVTRSPPKATAPSPEPLSPLPPPAQSTTDSSDSNSRRTTPAAKSSKGGVEEDDEDDEEDDFFHFEGGPPSKSRPARPEPIEEEEVEVEDTDPGPQDGPTLYSTSPAVNMPKAQAPLPAHMIAGSVGSYRGRSVHMPVVKDPEVYAQAASMGDMSSFIGGVDGRSGADASDLASYRASVGQVLYSGTPKSLTERMMMEDAMAQRRAAAQGQQP</sequence>
<feature type="compositionally biased region" description="Polar residues" evidence="1">
    <location>
        <begin position="210"/>
        <end position="220"/>
    </location>
</feature>
<keyword evidence="3" id="KW-1185">Reference proteome</keyword>
<protein>
    <submittedName>
        <fullName evidence="2">Uncharacterized protein</fullName>
    </submittedName>
</protein>
<feature type="region of interest" description="Disordered" evidence="1">
    <location>
        <begin position="161"/>
        <end position="562"/>
    </location>
</feature>
<feature type="compositionally biased region" description="Polar residues" evidence="1">
    <location>
        <begin position="379"/>
        <end position="394"/>
    </location>
</feature>
<dbReference type="Proteomes" id="UP000813385">
    <property type="component" value="Unassembled WGS sequence"/>
</dbReference>
<dbReference type="OrthoDB" id="5418627at2759"/>
<organism evidence="2 3">
    <name type="scientific">Plectosphaerella cucumerina</name>
    <dbReference type="NCBI Taxonomy" id="40658"/>
    <lineage>
        <taxon>Eukaryota</taxon>
        <taxon>Fungi</taxon>
        <taxon>Dikarya</taxon>
        <taxon>Ascomycota</taxon>
        <taxon>Pezizomycotina</taxon>
        <taxon>Sordariomycetes</taxon>
        <taxon>Hypocreomycetidae</taxon>
        <taxon>Glomerellales</taxon>
        <taxon>Plectosphaerellaceae</taxon>
        <taxon>Plectosphaerella</taxon>
    </lineage>
</organism>
<feature type="compositionally biased region" description="Acidic residues" evidence="1">
    <location>
        <begin position="502"/>
        <end position="512"/>
    </location>
</feature>
<feature type="compositionally biased region" description="Acidic residues" evidence="1">
    <location>
        <begin position="532"/>
        <end position="543"/>
    </location>
</feature>
<feature type="compositionally biased region" description="Low complexity" evidence="1">
    <location>
        <begin position="362"/>
        <end position="377"/>
    </location>
</feature>
<evidence type="ECO:0000313" key="2">
    <source>
        <dbReference type="EMBL" id="KAH7350000.1"/>
    </source>
</evidence>
<accession>A0A8K0WZH4</accession>
<comment type="caution">
    <text evidence="2">The sequence shown here is derived from an EMBL/GenBank/DDBJ whole genome shotgun (WGS) entry which is preliminary data.</text>
</comment>
<evidence type="ECO:0000256" key="1">
    <source>
        <dbReference type="SAM" id="MobiDB-lite"/>
    </source>
</evidence>
<feature type="region of interest" description="Disordered" evidence="1">
    <location>
        <begin position="71"/>
        <end position="146"/>
    </location>
</feature>
<dbReference type="AlphaFoldDB" id="A0A8K0WZH4"/>
<feature type="compositionally biased region" description="Pro residues" evidence="1">
    <location>
        <begin position="465"/>
        <end position="476"/>
    </location>
</feature>
<feature type="compositionally biased region" description="Low complexity" evidence="1">
    <location>
        <begin position="290"/>
        <end position="310"/>
    </location>
</feature>
<name>A0A8K0WZH4_9PEZI</name>